<dbReference type="Gene3D" id="2.60.40.10">
    <property type="entry name" value="Immunoglobulins"/>
    <property type="match status" value="15"/>
</dbReference>
<dbReference type="GO" id="GO:0004674">
    <property type="term" value="F:protein serine/threonine kinase activity"/>
    <property type="evidence" value="ECO:0007669"/>
    <property type="project" value="UniProtKB-KW"/>
</dbReference>
<dbReference type="PANTHER" id="PTHR35971:SF5">
    <property type="entry name" value="OBSCURIN LIKE CYTOSKELETAL ADAPTOR 1"/>
    <property type="match status" value="1"/>
</dbReference>
<comment type="catalytic activity">
    <reaction evidence="21">
        <text>L-seryl-[protein] + ATP = O-phospho-L-seryl-[protein] + ADP + H(+)</text>
        <dbReference type="Rhea" id="RHEA:17989"/>
        <dbReference type="Rhea" id="RHEA-COMP:9863"/>
        <dbReference type="Rhea" id="RHEA-COMP:11604"/>
        <dbReference type="ChEBI" id="CHEBI:15378"/>
        <dbReference type="ChEBI" id="CHEBI:29999"/>
        <dbReference type="ChEBI" id="CHEBI:30616"/>
        <dbReference type="ChEBI" id="CHEBI:83421"/>
        <dbReference type="ChEBI" id="CHEBI:456216"/>
        <dbReference type="EC" id="2.7.11.1"/>
    </reaction>
</comment>
<dbReference type="InterPro" id="IPR036179">
    <property type="entry name" value="Ig-like_dom_sf"/>
</dbReference>
<dbReference type="InterPro" id="IPR013783">
    <property type="entry name" value="Ig-like_fold"/>
</dbReference>
<organism evidence="24 25">
    <name type="scientific">Dissostichus mawsoni</name>
    <name type="common">Antarctic cod</name>
    <dbReference type="NCBI Taxonomy" id="36200"/>
    <lineage>
        <taxon>Eukaryota</taxon>
        <taxon>Metazoa</taxon>
        <taxon>Chordata</taxon>
        <taxon>Craniata</taxon>
        <taxon>Vertebrata</taxon>
        <taxon>Euteleostomi</taxon>
        <taxon>Actinopterygii</taxon>
        <taxon>Neopterygii</taxon>
        <taxon>Teleostei</taxon>
        <taxon>Neoteleostei</taxon>
        <taxon>Acanthomorphata</taxon>
        <taxon>Eupercaria</taxon>
        <taxon>Perciformes</taxon>
        <taxon>Notothenioidei</taxon>
        <taxon>Nototheniidae</taxon>
        <taxon>Dissostichus</taxon>
    </lineage>
</organism>
<evidence type="ECO:0000256" key="20">
    <source>
        <dbReference type="ARBA" id="ARBA00047899"/>
    </source>
</evidence>
<keyword evidence="17" id="KW-1015">Disulfide bond</keyword>
<keyword evidence="14" id="KW-0067">ATP-binding</keyword>
<comment type="cofactor">
    <cofactor evidence="1">
        <name>Mg(2+)</name>
        <dbReference type="ChEBI" id="CHEBI:18420"/>
    </cofactor>
</comment>
<evidence type="ECO:0000256" key="15">
    <source>
        <dbReference type="ARBA" id="ARBA00022842"/>
    </source>
</evidence>
<evidence type="ECO:0000313" key="24">
    <source>
        <dbReference type="EMBL" id="KAF3843794.1"/>
    </source>
</evidence>
<feature type="domain" description="Ig-like" evidence="23">
    <location>
        <begin position="649"/>
        <end position="731"/>
    </location>
</feature>
<dbReference type="PROSITE" id="PS50835">
    <property type="entry name" value="IG_LIKE"/>
    <property type="match status" value="5"/>
</dbReference>
<evidence type="ECO:0000259" key="23">
    <source>
        <dbReference type="PROSITE" id="PS50835"/>
    </source>
</evidence>
<evidence type="ECO:0000256" key="13">
    <source>
        <dbReference type="ARBA" id="ARBA00022777"/>
    </source>
</evidence>
<comment type="catalytic activity">
    <reaction evidence="20">
        <text>L-threonyl-[protein] + ATP = O-phospho-L-threonyl-[protein] + ADP + H(+)</text>
        <dbReference type="Rhea" id="RHEA:46608"/>
        <dbReference type="Rhea" id="RHEA-COMP:11060"/>
        <dbReference type="Rhea" id="RHEA-COMP:11605"/>
        <dbReference type="ChEBI" id="CHEBI:15378"/>
        <dbReference type="ChEBI" id="CHEBI:30013"/>
        <dbReference type="ChEBI" id="CHEBI:30616"/>
        <dbReference type="ChEBI" id="CHEBI:61977"/>
        <dbReference type="ChEBI" id="CHEBI:456216"/>
        <dbReference type="EC" id="2.7.11.1"/>
    </reaction>
</comment>
<dbReference type="FunFam" id="2.60.40.10:FF:000148">
    <property type="entry name" value="titin isoform X1"/>
    <property type="match status" value="3"/>
</dbReference>
<keyword evidence="6" id="KW-0963">Cytoplasm</keyword>
<evidence type="ECO:0000256" key="7">
    <source>
        <dbReference type="ARBA" id="ARBA00022527"/>
    </source>
</evidence>
<keyword evidence="9" id="KW-0808">Transferase</keyword>
<feature type="domain" description="Ig-like" evidence="23">
    <location>
        <begin position="233"/>
        <end position="322"/>
    </location>
</feature>
<evidence type="ECO:0000256" key="1">
    <source>
        <dbReference type="ARBA" id="ARBA00001946"/>
    </source>
</evidence>
<dbReference type="PANTHER" id="PTHR35971">
    <property type="entry name" value="SI:DKEY-31G6.6"/>
    <property type="match status" value="1"/>
</dbReference>
<dbReference type="InterPro" id="IPR013098">
    <property type="entry name" value="Ig_I-set"/>
</dbReference>
<sequence length="1404" mass="158638">MEIFIAPDKRVKDVGSSREDVYESSEASLESTKGRVEAEKQKITDKDNKMLTEQKQTQQQAEASAVTQQKTRKTLKGDQERSTIKSIQSKTDTVKDLFLSQTPSPGEGRGRGLRPGGKGPTPPEEPFAGFKLKAVPLKFIKKLQDIMLKEAESIGSAAVFECEVSPSTAITTWMKDDCNLRESPKHKFTSDGKDRKLNIIDVQLSDTGEYTCIAKNAGKEISCKAKLIVEELPLKWIKELEEETSAMKGQPLYMTCELNKEKDAIWKKNGEVLKKQAGKIQINVIGMQHALTIQNSTEADTGLISCEVSGQEDVKTSTNHVKPKANATFKCELFKESPNWKWLKGEEEVTPSDKIEIKKEGKELTLTIKNCQPEDVAQYCMEVEGRLYTANLTLGEREAEILKPLASVEVVEKQDAVFETEISEHDVPGEWKLKGEVLTRSPTCEIHMERGVRKLTLKNCQLDHAGEVSYQALNAMTSAMLNMDFVVPLKDVSVPEKKQAKFECTITKDVSKVMWYRGDDVITPDQKYDIIDDGKKHMLIINCCEFDDEDAYTIAVLGKMSTARLTVDGIRLRFISPLKDQTVKEGTTARFELELSHENIPVTWYKNDVKIHPSRTVLTHVDGKKHVLEMKEVTLDDTCQIKAEAKGIPSMANLTVIEGDAYFTVKLQDYTAVEKDEVALDCELSKDVEVMWYHNEAEIKPSKMVAIKAEGKRRTLVIKKVANKDKGQYVCDCGTDKTMATLHIEARHIKVVRPVYGVEVFDGETARFEVELSEDDDVEIVEDGAKHTLVLYNCKVPQTGELVFTAANAKCSANLKVKEPPVSFITPLADVHAYEKDEAKFELEISREPKSFRWLKGSQELTNDDKFEIQVEGKRHTLIVKSARYEDEAKYMFEAEDKRTSGKLIIKGDYELNQRGQCVSGRQHYVNLSVLLSLPIKDVTVKERETAEFSVELSHDKIPVVWYKNDVRLHPSKVVHMSEDGKVFTLAFKEVSIDDTSMIKVEAMSKTSEAMLTVLGQYHADEGDLYFTVKLQNYTAVEKDEVVLSCELSKAADEVRWYKDERPMQADGKRRMLVIKKAARSSIGSYTCDCGIDKTTADLNIEERDIKVVRPLYSVEVTETETAKFETEISEEDLHATWKLKGEQLHPSPDVEIKDEGARHILVIFNCKMDMAGSIDFSAANAKSSAQLRVKARVIALARPLADASVTAGETATFECELSYEGIAVEWFLGGTKLEPSDRPAVEFSKPLQDQTVEEEATATLECEVSREKAEVRWFKDGTEIRKTKKYEMIVDGHKRALIIHDCTLDDSRTYACDAKQFKTSCFLNVERESSRERLLYRYQERRLTESFKVFNYFLASSAPHIEFSKPLHDVEVKEKESARFECEVSREDVKVSVRPRINISIKV</sequence>
<evidence type="ECO:0000256" key="21">
    <source>
        <dbReference type="ARBA" id="ARBA00048679"/>
    </source>
</evidence>
<dbReference type="GO" id="GO:0005737">
    <property type="term" value="C:cytoplasm"/>
    <property type="evidence" value="ECO:0007669"/>
    <property type="project" value="UniProtKB-SubCell"/>
</dbReference>
<feature type="compositionally biased region" description="Low complexity" evidence="22">
    <location>
        <begin position="53"/>
        <end position="63"/>
    </location>
</feature>
<keyword evidence="10" id="KW-0479">Metal-binding</keyword>
<evidence type="ECO:0000256" key="6">
    <source>
        <dbReference type="ARBA" id="ARBA00022490"/>
    </source>
</evidence>
<evidence type="ECO:0000313" key="25">
    <source>
        <dbReference type="Proteomes" id="UP000518266"/>
    </source>
</evidence>
<comment type="subcellular location">
    <subcellularLocation>
        <location evidence="3">Cytoplasm</location>
    </subcellularLocation>
    <subcellularLocation>
        <location evidence="2">Nucleus</location>
    </subcellularLocation>
</comment>
<keyword evidence="15" id="KW-0460">Magnesium</keyword>
<dbReference type="EC" id="2.7.11.1" evidence="5"/>
<keyword evidence="16" id="KW-0112">Calmodulin-binding</keyword>
<evidence type="ECO:0000256" key="3">
    <source>
        <dbReference type="ARBA" id="ARBA00004496"/>
    </source>
</evidence>
<feature type="region of interest" description="Disordered" evidence="22">
    <location>
        <begin position="1"/>
        <end position="128"/>
    </location>
</feature>
<dbReference type="SMART" id="SM00409">
    <property type="entry name" value="IG"/>
    <property type="match status" value="12"/>
</dbReference>
<name>A0A7J5Y2X3_DISMA</name>
<keyword evidence="8" id="KW-0597">Phosphoprotein</keyword>
<dbReference type="OrthoDB" id="5969272at2759"/>
<dbReference type="Proteomes" id="UP000518266">
    <property type="component" value="Unassembled WGS sequence"/>
</dbReference>
<evidence type="ECO:0000256" key="22">
    <source>
        <dbReference type="SAM" id="MobiDB-lite"/>
    </source>
</evidence>
<accession>A0A7J5Y2X3</accession>
<evidence type="ECO:0000256" key="10">
    <source>
        <dbReference type="ARBA" id="ARBA00022723"/>
    </source>
</evidence>
<dbReference type="GO" id="GO:0005516">
    <property type="term" value="F:calmodulin binding"/>
    <property type="evidence" value="ECO:0007669"/>
    <property type="project" value="UniProtKB-KW"/>
</dbReference>
<evidence type="ECO:0000256" key="17">
    <source>
        <dbReference type="ARBA" id="ARBA00023157"/>
    </source>
</evidence>
<keyword evidence="11" id="KW-0677">Repeat</keyword>
<dbReference type="InterPro" id="IPR003599">
    <property type="entry name" value="Ig_sub"/>
</dbReference>
<dbReference type="EMBL" id="JAAKFY010000018">
    <property type="protein sequence ID" value="KAF3843794.1"/>
    <property type="molecule type" value="Genomic_DNA"/>
</dbReference>
<dbReference type="SUPFAM" id="SSF48726">
    <property type="entry name" value="Immunoglobulin"/>
    <property type="match status" value="14"/>
</dbReference>
<comment type="similarity">
    <text evidence="4">Belongs to the protein kinase superfamily. CAMK Ser/Thr protein kinase family.</text>
</comment>
<dbReference type="FunFam" id="2.60.40.10:FF:000214">
    <property type="entry name" value="titin isoform X1"/>
    <property type="match status" value="3"/>
</dbReference>
<evidence type="ECO:0000256" key="16">
    <source>
        <dbReference type="ARBA" id="ARBA00022860"/>
    </source>
</evidence>
<dbReference type="CDD" id="cd00096">
    <property type="entry name" value="Ig"/>
    <property type="match status" value="2"/>
</dbReference>
<evidence type="ECO:0000256" key="9">
    <source>
        <dbReference type="ARBA" id="ARBA00022679"/>
    </source>
</evidence>
<evidence type="ECO:0000256" key="11">
    <source>
        <dbReference type="ARBA" id="ARBA00022737"/>
    </source>
</evidence>
<dbReference type="InterPro" id="IPR052385">
    <property type="entry name" value="Obscurin/Obscurin-like_Reg"/>
</dbReference>
<proteinExistence type="inferred from homology"/>
<keyword evidence="19" id="KW-0393">Immunoglobulin domain</keyword>
<reference evidence="24 25" key="1">
    <citation type="submission" date="2020-03" db="EMBL/GenBank/DDBJ databases">
        <title>Dissostichus mawsoni Genome sequencing and assembly.</title>
        <authorList>
            <person name="Park H."/>
        </authorList>
    </citation>
    <scope>NUCLEOTIDE SEQUENCE [LARGE SCALE GENOMIC DNA]</scope>
    <source>
        <strain evidence="24">DM0001</strain>
        <tissue evidence="24">Muscle</tissue>
    </source>
</reference>
<dbReference type="GO" id="GO:0046872">
    <property type="term" value="F:metal ion binding"/>
    <property type="evidence" value="ECO:0007669"/>
    <property type="project" value="UniProtKB-KW"/>
</dbReference>
<keyword evidence="18" id="KW-0539">Nucleus</keyword>
<evidence type="ECO:0000256" key="2">
    <source>
        <dbReference type="ARBA" id="ARBA00004123"/>
    </source>
</evidence>
<dbReference type="GO" id="GO:0005524">
    <property type="term" value="F:ATP binding"/>
    <property type="evidence" value="ECO:0007669"/>
    <property type="project" value="UniProtKB-KW"/>
</dbReference>
<evidence type="ECO:0000256" key="14">
    <source>
        <dbReference type="ARBA" id="ARBA00022840"/>
    </source>
</evidence>
<keyword evidence="12" id="KW-0547">Nucleotide-binding</keyword>
<dbReference type="Pfam" id="PF07679">
    <property type="entry name" value="I-set"/>
    <property type="match status" value="9"/>
</dbReference>
<evidence type="ECO:0000256" key="12">
    <source>
        <dbReference type="ARBA" id="ARBA00022741"/>
    </source>
</evidence>
<evidence type="ECO:0000256" key="8">
    <source>
        <dbReference type="ARBA" id="ARBA00022553"/>
    </source>
</evidence>
<keyword evidence="13" id="KW-0418">Kinase</keyword>
<feature type="domain" description="Ig-like" evidence="23">
    <location>
        <begin position="1038"/>
        <end position="1088"/>
    </location>
</feature>
<evidence type="ECO:0000256" key="18">
    <source>
        <dbReference type="ARBA" id="ARBA00023242"/>
    </source>
</evidence>
<dbReference type="GO" id="GO:0005634">
    <property type="term" value="C:nucleus"/>
    <property type="evidence" value="ECO:0007669"/>
    <property type="project" value="UniProtKB-SubCell"/>
</dbReference>
<feature type="domain" description="Ig-like" evidence="23">
    <location>
        <begin position="136"/>
        <end position="222"/>
    </location>
</feature>
<feature type="compositionally biased region" description="Basic and acidic residues" evidence="22">
    <location>
        <begin position="32"/>
        <end position="52"/>
    </location>
</feature>
<protein>
    <recommendedName>
        <fullName evidence="5">non-specific serine/threonine protein kinase</fullName>
        <ecNumber evidence="5">2.7.11.1</ecNumber>
    </recommendedName>
</protein>
<evidence type="ECO:0000256" key="5">
    <source>
        <dbReference type="ARBA" id="ARBA00012513"/>
    </source>
</evidence>
<keyword evidence="7" id="KW-0723">Serine/threonine-protein kinase</keyword>
<gene>
    <name evidence="24" type="ORF">F7725_002643</name>
</gene>
<comment type="caution">
    <text evidence="24">The sequence shown here is derived from an EMBL/GenBank/DDBJ whole genome shotgun (WGS) entry which is preliminary data.</text>
</comment>
<evidence type="ECO:0000256" key="19">
    <source>
        <dbReference type="ARBA" id="ARBA00023319"/>
    </source>
</evidence>
<evidence type="ECO:0000256" key="4">
    <source>
        <dbReference type="ARBA" id="ARBA00006692"/>
    </source>
</evidence>
<dbReference type="Pfam" id="PF13895">
    <property type="entry name" value="Ig_2"/>
    <property type="match status" value="1"/>
</dbReference>
<dbReference type="SMART" id="SM00408">
    <property type="entry name" value="IGc2"/>
    <property type="match status" value="6"/>
</dbReference>
<feature type="compositionally biased region" description="Basic and acidic residues" evidence="22">
    <location>
        <begin position="7"/>
        <end position="21"/>
    </location>
</feature>
<dbReference type="FunFam" id="2.60.40.10:FF:000050">
    <property type="entry name" value="Titin isoform B"/>
    <property type="match status" value="3"/>
</dbReference>
<dbReference type="InterPro" id="IPR003598">
    <property type="entry name" value="Ig_sub2"/>
</dbReference>
<feature type="domain" description="Ig-like" evidence="23">
    <location>
        <begin position="1240"/>
        <end position="1331"/>
    </location>
</feature>
<dbReference type="InterPro" id="IPR007110">
    <property type="entry name" value="Ig-like_dom"/>
</dbReference>
<keyword evidence="25" id="KW-1185">Reference proteome</keyword>